<evidence type="ECO:0000256" key="1">
    <source>
        <dbReference type="SAM" id="MobiDB-lite"/>
    </source>
</evidence>
<feature type="region of interest" description="Disordered" evidence="1">
    <location>
        <begin position="1"/>
        <end position="102"/>
    </location>
</feature>
<dbReference type="AlphaFoldDB" id="A0A1T3P2C9"/>
<gene>
    <name evidence="2" type="ORF">B4N89_21410</name>
</gene>
<feature type="compositionally biased region" description="Pro residues" evidence="1">
    <location>
        <begin position="82"/>
        <end position="102"/>
    </location>
</feature>
<dbReference type="EMBL" id="MWQN01000001">
    <property type="protein sequence ID" value="OPC83154.1"/>
    <property type="molecule type" value="Genomic_DNA"/>
</dbReference>
<reference evidence="2 3" key="1">
    <citation type="submission" date="2017-03" db="EMBL/GenBank/DDBJ databases">
        <title>Draft genome sequence of Streptomyces scabrisporus NF3, endophyte isolated from Amphipterygium adstringens.</title>
        <authorList>
            <person name="Vazquez M."/>
            <person name="Ceapa C.D."/>
            <person name="Rodriguez Luna D."/>
            <person name="Sanchez Esquivel S."/>
        </authorList>
    </citation>
    <scope>NUCLEOTIDE SEQUENCE [LARGE SCALE GENOMIC DNA]</scope>
    <source>
        <strain evidence="2 3">NF3</strain>
    </source>
</reference>
<evidence type="ECO:0000313" key="3">
    <source>
        <dbReference type="Proteomes" id="UP000190037"/>
    </source>
</evidence>
<organism evidence="2 3">
    <name type="scientific">Embleya scabrispora</name>
    <dbReference type="NCBI Taxonomy" id="159449"/>
    <lineage>
        <taxon>Bacteria</taxon>
        <taxon>Bacillati</taxon>
        <taxon>Actinomycetota</taxon>
        <taxon>Actinomycetes</taxon>
        <taxon>Kitasatosporales</taxon>
        <taxon>Streptomycetaceae</taxon>
        <taxon>Embleya</taxon>
    </lineage>
</organism>
<proteinExistence type="predicted"/>
<protein>
    <submittedName>
        <fullName evidence="2">Uncharacterized protein</fullName>
    </submittedName>
</protein>
<dbReference type="Proteomes" id="UP000190037">
    <property type="component" value="Unassembled WGS sequence"/>
</dbReference>
<comment type="caution">
    <text evidence="2">The sequence shown here is derived from an EMBL/GenBank/DDBJ whole genome shotgun (WGS) entry which is preliminary data.</text>
</comment>
<keyword evidence="3" id="KW-1185">Reference proteome</keyword>
<sequence>MRASGRPVKGPWPPPKPGEAPVRGEVFGTAPLPLGTAPGMPPLREVTPEVLPPEAPDRGSLTVRTGPAVPGMMPGTGGLLPGGPPIGPLLPGTYPGPDPDPPFPEAWGVHGVSAVPYGAVRELFP</sequence>
<evidence type="ECO:0000313" key="2">
    <source>
        <dbReference type="EMBL" id="OPC83154.1"/>
    </source>
</evidence>
<accession>A0A1T3P2C9</accession>
<name>A0A1T3P2C9_9ACTN</name>